<dbReference type="PANTHER" id="PTHR34584">
    <property type="entry name" value="NA(+)/H(+) ANTIPORTER SUBUNIT E1"/>
    <property type="match status" value="1"/>
</dbReference>
<dbReference type="Proteomes" id="UP001315686">
    <property type="component" value="Unassembled WGS sequence"/>
</dbReference>
<evidence type="ECO:0000313" key="8">
    <source>
        <dbReference type="Proteomes" id="UP001315686"/>
    </source>
</evidence>
<keyword evidence="4" id="KW-0812">Transmembrane</keyword>
<dbReference type="RefSeq" id="WP_327794900.1">
    <property type="nucleotide sequence ID" value="NZ_JADQAZ010000003.1"/>
</dbReference>
<evidence type="ECO:0000256" key="4">
    <source>
        <dbReference type="ARBA" id="ARBA00022692"/>
    </source>
</evidence>
<keyword evidence="5" id="KW-1133">Transmembrane helix</keyword>
<reference evidence="7 8" key="1">
    <citation type="journal article" date="2021" name="Arch. Microbiol.">
        <title>Harenicola maris gen. nov., sp. nov. isolated from the Sea of Japan shallow sediments.</title>
        <authorList>
            <person name="Romanenko L.A."/>
            <person name="Kurilenko V.V."/>
            <person name="Chernysheva N.Y."/>
            <person name="Tekutyeva L.A."/>
            <person name="Velansky P.V."/>
            <person name="Svetashev V.I."/>
            <person name="Isaeva M.P."/>
        </authorList>
    </citation>
    <scope>NUCLEOTIDE SEQUENCE [LARGE SCALE GENOMIC DNA]</scope>
    <source>
        <strain evidence="7 8">KMM 3653</strain>
    </source>
</reference>
<comment type="similarity">
    <text evidence="2">Belongs to the CPA3 antiporters (TC 2.A.63) subunit E family.</text>
</comment>
<dbReference type="GO" id="GO:0008324">
    <property type="term" value="F:monoatomic cation transmembrane transporter activity"/>
    <property type="evidence" value="ECO:0007669"/>
    <property type="project" value="InterPro"/>
</dbReference>
<evidence type="ECO:0000256" key="1">
    <source>
        <dbReference type="ARBA" id="ARBA00004651"/>
    </source>
</evidence>
<evidence type="ECO:0000313" key="7">
    <source>
        <dbReference type="EMBL" id="MBT0958679.1"/>
    </source>
</evidence>
<name>A0AAP2G9R9_9RHOB</name>
<keyword evidence="6" id="KW-0472">Membrane</keyword>
<dbReference type="InterPro" id="IPR002758">
    <property type="entry name" value="Cation_antiport_E"/>
</dbReference>
<dbReference type="GO" id="GO:0005886">
    <property type="term" value="C:plasma membrane"/>
    <property type="evidence" value="ECO:0007669"/>
    <property type="project" value="UniProtKB-SubCell"/>
</dbReference>
<keyword evidence="3" id="KW-1003">Cell membrane</keyword>
<evidence type="ECO:0000256" key="5">
    <source>
        <dbReference type="ARBA" id="ARBA00022989"/>
    </source>
</evidence>
<dbReference type="PIRSF" id="PIRSF019239">
    <property type="entry name" value="MrpE"/>
    <property type="match status" value="1"/>
</dbReference>
<evidence type="ECO:0000256" key="6">
    <source>
        <dbReference type="ARBA" id="ARBA00023136"/>
    </source>
</evidence>
<evidence type="ECO:0000256" key="3">
    <source>
        <dbReference type="ARBA" id="ARBA00022475"/>
    </source>
</evidence>
<dbReference type="AlphaFoldDB" id="A0AAP2G9R9"/>
<proteinExistence type="inferred from homology"/>
<keyword evidence="8" id="KW-1185">Reference proteome</keyword>
<comment type="caution">
    <text evidence="7">The sequence shown here is derived from an EMBL/GenBank/DDBJ whole genome shotgun (WGS) entry which is preliminary data.</text>
</comment>
<dbReference type="PANTHER" id="PTHR34584:SF1">
    <property type="entry name" value="NA(+)_H(+) ANTIPORTER SUBUNIT E1"/>
    <property type="match status" value="1"/>
</dbReference>
<gene>
    <name evidence="7" type="ORF">IV417_14920</name>
</gene>
<evidence type="ECO:0000256" key="2">
    <source>
        <dbReference type="ARBA" id="ARBA00006228"/>
    </source>
</evidence>
<accession>A0AAP2G9R9</accession>
<dbReference type="EMBL" id="JADQAZ010000003">
    <property type="protein sequence ID" value="MBT0958679.1"/>
    <property type="molecule type" value="Genomic_DNA"/>
</dbReference>
<sequence>MFRTILMAITLFGLWLAMSGVYKPLIVGFGVASALFTTWMVIRMDKIADDERLVVRLNPLRFISYTGWLLVEIARANWAVTKIIMAPEMPIKQHFFRVPFSQKTDVGQTIFANSITLTPGTISVEVEDEFFWVHALGYSDQDVEALEDMDARVSRVETI</sequence>
<dbReference type="Pfam" id="PF01899">
    <property type="entry name" value="MNHE"/>
    <property type="match status" value="1"/>
</dbReference>
<organism evidence="7 8">
    <name type="scientific">Harenicola maris</name>
    <dbReference type="NCBI Taxonomy" id="2841044"/>
    <lineage>
        <taxon>Bacteria</taxon>
        <taxon>Pseudomonadati</taxon>
        <taxon>Pseudomonadota</taxon>
        <taxon>Alphaproteobacteria</taxon>
        <taxon>Rhodobacterales</taxon>
        <taxon>Paracoccaceae</taxon>
        <taxon>Harenicola</taxon>
    </lineage>
</organism>
<protein>
    <submittedName>
        <fullName evidence="7">Na+/H+ antiporter subunit E</fullName>
    </submittedName>
</protein>
<comment type="subcellular location">
    <subcellularLocation>
        <location evidence="1">Cell membrane</location>
        <topology evidence="1">Multi-pass membrane protein</topology>
    </subcellularLocation>
</comment>